<evidence type="ECO:0000256" key="1">
    <source>
        <dbReference type="SAM" id="Phobius"/>
    </source>
</evidence>
<keyword evidence="1" id="KW-0472">Membrane</keyword>
<feature type="transmembrane region" description="Helical" evidence="1">
    <location>
        <begin position="12"/>
        <end position="29"/>
    </location>
</feature>
<organism evidence="2">
    <name type="scientific">virus sp. ctiha2</name>
    <dbReference type="NCBI Taxonomy" id="2827299"/>
    <lineage>
        <taxon>Viruses</taxon>
    </lineage>
</organism>
<dbReference type="EMBL" id="BK059104">
    <property type="protein sequence ID" value="DAE30487.1"/>
    <property type="molecule type" value="Genomic_DNA"/>
</dbReference>
<protein>
    <submittedName>
        <fullName evidence="2">Uncharacterized protein</fullName>
    </submittedName>
</protein>
<proteinExistence type="predicted"/>
<keyword evidence="1" id="KW-1133">Transmembrane helix</keyword>
<reference evidence="2" key="1">
    <citation type="journal article" date="2021" name="Proc. Natl. Acad. Sci. U.S.A.">
        <title>A Catalog of Tens of Thousands of Viruses from Human Metagenomes Reveals Hidden Associations with Chronic Diseases.</title>
        <authorList>
            <person name="Tisza M.J."/>
            <person name="Buck C.B."/>
        </authorList>
    </citation>
    <scope>NUCLEOTIDE SEQUENCE</scope>
    <source>
        <strain evidence="2">Ctiha2</strain>
    </source>
</reference>
<sequence>MLYQVKKYMKDIIISYLYFLLKIHLLIMLF</sequence>
<evidence type="ECO:0000313" key="2">
    <source>
        <dbReference type="EMBL" id="DAE30487.1"/>
    </source>
</evidence>
<accession>A0A8S5RGJ3</accession>
<name>A0A8S5RGJ3_9VIRU</name>
<keyword evidence="1" id="KW-0812">Transmembrane</keyword>